<dbReference type="GO" id="GO:0005793">
    <property type="term" value="C:endoplasmic reticulum-Golgi intermediate compartment"/>
    <property type="evidence" value="ECO:0007669"/>
    <property type="project" value="TreeGrafter"/>
</dbReference>
<dbReference type="PANTHER" id="PTHR10261:SF0">
    <property type="entry name" value="COATOMER SUBUNIT GAMMA-2"/>
    <property type="match status" value="1"/>
</dbReference>
<evidence type="ECO:0000256" key="4">
    <source>
        <dbReference type="ARBA" id="ARBA00022490"/>
    </source>
</evidence>
<keyword evidence="7 11" id="KW-0653">Protein transport</keyword>
<dbReference type="InterPro" id="IPR032154">
    <property type="entry name" value="Coatomer_g_Cpla"/>
</dbReference>
<keyword evidence="10 11" id="KW-0968">Cytoplasmic vesicle</keyword>
<dbReference type="EMBL" id="HE650821">
    <property type="protein sequence ID" value="CCF56260.1"/>
    <property type="molecule type" value="Genomic_DNA"/>
</dbReference>
<keyword evidence="5" id="KW-0677">Repeat</keyword>
<dbReference type="HOGENOM" id="CLU_010353_2_0_1"/>
<evidence type="ECO:0000259" key="14">
    <source>
        <dbReference type="Pfam" id="PF16381"/>
    </source>
</evidence>
<dbReference type="GO" id="GO:0006886">
    <property type="term" value="P:intracellular protein transport"/>
    <property type="evidence" value="ECO:0007669"/>
    <property type="project" value="InterPro"/>
</dbReference>
<dbReference type="FunFam" id="2.60.40.1480:FF:000001">
    <property type="entry name" value="Coatomer subunit gamma"/>
    <property type="match status" value="1"/>
</dbReference>
<keyword evidence="9 11" id="KW-0472">Membrane</keyword>
<evidence type="ECO:0000313" key="15">
    <source>
        <dbReference type="EMBL" id="CCF56260.1"/>
    </source>
</evidence>
<name>H2APG0_KAZAF</name>
<dbReference type="GO" id="GO:0000139">
    <property type="term" value="C:Golgi membrane"/>
    <property type="evidence" value="ECO:0007669"/>
    <property type="project" value="UniProtKB-SubCell"/>
</dbReference>
<dbReference type="GeneID" id="13886171"/>
<keyword evidence="3 11" id="KW-0813">Transport</keyword>
<feature type="domain" description="Coatomer gamma subunit appendage Ig-like subdomain" evidence="13">
    <location>
        <begin position="681"/>
        <end position="829"/>
    </location>
</feature>
<accession>H2APG0</accession>
<dbReference type="InterPro" id="IPR009028">
    <property type="entry name" value="Coatomer/calthrin_app_sub_C"/>
</dbReference>
<dbReference type="FunCoup" id="H2APG0">
    <property type="interactions" value="1375"/>
</dbReference>
<dbReference type="Pfam" id="PF01602">
    <property type="entry name" value="Adaptin_N"/>
    <property type="match status" value="1"/>
</dbReference>
<dbReference type="InParanoid" id="H2APG0"/>
<dbReference type="GO" id="GO:0006891">
    <property type="term" value="P:intra-Golgi vesicle-mediated transport"/>
    <property type="evidence" value="ECO:0007669"/>
    <property type="project" value="TreeGrafter"/>
</dbReference>
<comment type="subunit">
    <text evidence="11">Oligomeric complex.</text>
</comment>
<evidence type="ECO:0000256" key="7">
    <source>
        <dbReference type="ARBA" id="ARBA00022927"/>
    </source>
</evidence>
<dbReference type="SUPFAM" id="SSF55711">
    <property type="entry name" value="Subdomain of clathrin and coatomer appendage domain"/>
    <property type="match status" value="1"/>
</dbReference>
<dbReference type="Gene3D" id="1.25.10.10">
    <property type="entry name" value="Leucine-rich Repeat Variant"/>
    <property type="match status" value="2"/>
</dbReference>
<evidence type="ECO:0000256" key="1">
    <source>
        <dbReference type="ARBA" id="ARBA00004255"/>
    </source>
</evidence>
<dbReference type="GO" id="GO:0030126">
    <property type="term" value="C:COPI vesicle coat"/>
    <property type="evidence" value="ECO:0007669"/>
    <property type="project" value="EnsemblFungi"/>
</dbReference>
<organism evidence="15 16">
    <name type="scientific">Kazachstania africana (strain ATCC 22294 / BCRC 22015 / CBS 2517 / CECT 1963 / NBRC 1671 / NRRL Y-8276)</name>
    <name type="common">Yeast</name>
    <name type="synonym">Kluyveromyces africanus</name>
    <dbReference type="NCBI Taxonomy" id="1071382"/>
    <lineage>
        <taxon>Eukaryota</taxon>
        <taxon>Fungi</taxon>
        <taxon>Dikarya</taxon>
        <taxon>Ascomycota</taxon>
        <taxon>Saccharomycotina</taxon>
        <taxon>Saccharomycetes</taxon>
        <taxon>Saccharomycetales</taxon>
        <taxon>Saccharomycetaceae</taxon>
        <taxon>Kazachstania</taxon>
    </lineage>
</organism>
<feature type="domain" description="Coatomer subunit gamma C-terminal" evidence="14">
    <location>
        <begin position="832"/>
        <end position="943"/>
    </location>
</feature>
<comment type="subcellular location">
    <subcellularLocation>
        <location evidence="11">Cytoplasm</location>
    </subcellularLocation>
    <subcellularLocation>
        <location evidence="1 11">Golgi apparatus membrane</location>
        <topology evidence="1 11">Peripheral membrane protein</topology>
        <orientation evidence="1 11">Cytoplasmic side</orientation>
    </subcellularLocation>
    <subcellularLocation>
        <location evidence="11">Cytoplasmic vesicle</location>
        <location evidence="11">COPI-coated vesicle membrane</location>
        <topology evidence="11">Peripheral membrane protein</topology>
        <orientation evidence="11">Cytoplasmic side</orientation>
    </subcellularLocation>
</comment>
<dbReference type="RefSeq" id="XP_003955395.1">
    <property type="nucleotide sequence ID" value="XM_003955346.1"/>
</dbReference>
<dbReference type="KEGG" id="kaf:KAFR_0A08260"/>
<dbReference type="InterPro" id="IPR016024">
    <property type="entry name" value="ARM-type_fold"/>
</dbReference>
<keyword evidence="16" id="KW-1185">Reference proteome</keyword>
<dbReference type="GO" id="GO:0005198">
    <property type="term" value="F:structural molecule activity"/>
    <property type="evidence" value="ECO:0007669"/>
    <property type="project" value="InterPro"/>
</dbReference>
<comment type="similarity">
    <text evidence="2 11">Belongs to the COPG family.</text>
</comment>
<dbReference type="GO" id="GO:0005783">
    <property type="term" value="C:endoplasmic reticulum"/>
    <property type="evidence" value="ECO:0007669"/>
    <property type="project" value="TreeGrafter"/>
</dbReference>
<dbReference type="InterPro" id="IPR002553">
    <property type="entry name" value="Clathrin/coatomer_adapt-like_N"/>
</dbReference>
<evidence type="ECO:0000313" key="16">
    <source>
        <dbReference type="Proteomes" id="UP000005220"/>
    </source>
</evidence>
<dbReference type="InterPro" id="IPR037067">
    <property type="entry name" value="Coatomer_gsu_app_sf"/>
</dbReference>
<evidence type="ECO:0000256" key="9">
    <source>
        <dbReference type="ARBA" id="ARBA00023136"/>
    </source>
</evidence>
<gene>
    <name evidence="15" type="primary">KAFR0A08260</name>
    <name evidence="15" type="ORF">KAFR_0A08260</name>
</gene>
<dbReference type="SUPFAM" id="SSF48371">
    <property type="entry name" value="ARM repeat"/>
    <property type="match status" value="1"/>
</dbReference>
<evidence type="ECO:0000256" key="6">
    <source>
        <dbReference type="ARBA" id="ARBA00022892"/>
    </source>
</evidence>
<keyword evidence="8 11" id="KW-0333">Golgi apparatus</keyword>
<sequence length="945" mass="105907">MSAQTYKKFENAGSTDLPDKMTIYQDCMNKFNESPISPKRCRILISRLLRLLLNGETFPETEATALFFSISKLFQHPNDSLRQMVYLAIKELSGMSEDVLMATSSIMKDIQNGSDLVKPNAIRSLAYVLDESTAFSAERLLKSAVVSKQPSVSSAALITSLNLLPISETTIKRFANEAQEAIGDLKQFPHSSGANSEYYPNSTFTTQYHALGLVYQLKKNDKMALLKLVKQLSDNGNLLKNQMAKVQLVKLVNDLVNRDNQLFPQFQPILFNWLSNKFESVQIETAKLITSFASSHKNARLVSPDLFASTISTLQGLLTVPRVTSRFAALRILNKISMTSPEKIVICNPELESLINDSNRNISTYAITTLLKTGTAKNISSLISTITKFIHDVSDDFKIIIVDAVRTLSLNFPQEWKSIVKFLIDVLKNSEGGLTFKNSIIEAIFDIVSFVPQSKEVVLENLCDFIEDCEYNEILVRVLHLLGKEGPFTSKPSLYVRHIYNRVVLENSIIRSAAVVALSKFALTKNDSTLKSSIISLLKRISNDQDDEVRDRATIALKLIDFTSADDENSLIAHDLLQSKKFYDLPSLENKLSAYLSSNTDSFSTPFDSASVRKFTEDEVKAMDLKRKQEQVFNNTSEGSRETPIDMSLESTTSIKEQRLDTETYHGASLDQHQEELVATKYADELMNVEEFKDFGSLINSSKIISLTEQEAEFVVSGVKHIFKKHVVFQFNIKNTLTDVALDNVAVVCTSEDAESSKLNETFTLPIDRLMPSIELQCYVAFEKDSDVVMEGFLNNLVFTTRELNPDTQEPYEDDEGFQDEYEIDPIYLNAGDYIESSFIGDFESAFDELPNEEIAVYNIQEDISLQEVIDKLVVNTSCLPLSNTQFAPNDSNSHTLKLFGKSALNGMKVALLIKMIKSSKGIVIKAQGRAEDEELCSDLVNGLM</sequence>
<dbReference type="InterPro" id="IPR013040">
    <property type="entry name" value="Coatomer_gsu_app_Ig-like_dom"/>
</dbReference>
<dbReference type="GO" id="GO:0006888">
    <property type="term" value="P:endoplasmic reticulum to Golgi vesicle-mediated transport"/>
    <property type="evidence" value="ECO:0007669"/>
    <property type="project" value="EnsemblFungi"/>
</dbReference>
<evidence type="ECO:0000256" key="10">
    <source>
        <dbReference type="ARBA" id="ARBA00023329"/>
    </source>
</evidence>
<dbReference type="GO" id="GO:0006890">
    <property type="term" value="P:retrograde vesicle-mediated transport, Golgi to endoplasmic reticulum"/>
    <property type="evidence" value="ECO:0007669"/>
    <property type="project" value="EnsemblFungi"/>
</dbReference>
<dbReference type="InterPro" id="IPR017106">
    <property type="entry name" value="Coatomer_gsu"/>
</dbReference>
<dbReference type="eggNOG" id="KOG1078">
    <property type="taxonomic scope" value="Eukaryota"/>
</dbReference>
<evidence type="ECO:0000256" key="5">
    <source>
        <dbReference type="ARBA" id="ARBA00022737"/>
    </source>
</evidence>
<dbReference type="PANTHER" id="PTHR10261">
    <property type="entry name" value="COATOMER SUBUNIT GAMMA"/>
    <property type="match status" value="1"/>
</dbReference>
<comment type="function">
    <text evidence="11">The coatomer is a cytosolic protein complex that binds to dilysine motifs and reversibly associates with Golgi non-clathrin-coated vesicles, which further mediate biosynthetic protein transport from the ER, via the Golgi up to the trans Golgi network. Coatomer complex is required for budding from Golgi membranes, and is essential for the retrograde Golgi-to-ER transport of dilysine-tagged proteins.</text>
</comment>
<dbReference type="AlphaFoldDB" id="H2APG0"/>
<keyword evidence="4 11" id="KW-0963">Cytoplasm</keyword>
<evidence type="ECO:0000256" key="2">
    <source>
        <dbReference type="ARBA" id="ARBA00010720"/>
    </source>
</evidence>
<evidence type="ECO:0000256" key="3">
    <source>
        <dbReference type="ARBA" id="ARBA00022448"/>
    </source>
</evidence>
<reference evidence="15 16" key="1">
    <citation type="journal article" date="2011" name="Proc. Natl. Acad. Sci. U.S.A.">
        <title>Evolutionary erosion of yeast sex chromosomes by mating-type switching accidents.</title>
        <authorList>
            <person name="Gordon J.L."/>
            <person name="Armisen D."/>
            <person name="Proux-Wera E."/>
            <person name="Oheigeartaigh S.S."/>
            <person name="Byrne K.P."/>
            <person name="Wolfe K.H."/>
        </authorList>
    </citation>
    <scope>NUCLEOTIDE SEQUENCE [LARGE SCALE GENOMIC DNA]</scope>
    <source>
        <strain evidence="16">ATCC 22294 / BCRC 22015 / CBS 2517 / CECT 1963 / NBRC 1671 / NRRL Y-8276</strain>
    </source>
</reference>
<protein>
    <recommendedName>
        <fullName evidence="11">Coatomer subunit gamma</fullName>
    </recommendedName>
</protein>
<dbReference type="PIRSF" id="PIRSF037093">
    <property type="entry name" value="Coatomer_gamma_subunit"/>
    <property type="match status" value="1"/>
</dbReference>
<dbReference type="Pfam" id="PF08752">
    <property type="entry name" value="COP-gamma_platf"/>
    <property type="match status" value="1"/>
</dbReference>
<dbReference type="SUPFAM" id="SSF49348">
    <property type="entry name" value="Clathrin adaptor appendage domain"/>
    <property type="match status" value="1"/>
</dbReference>
<dbReference type="Proteomes" id="UP000005220">
    <property type="component" value="Chromosome 1"/>
</dbReference>
<proteinExistence type="inferred from homology"/>
<feature type="domain" description="Clathrin/coatomer adaptor adaptin-like N-terminal" evidence="12">
    <location>
        <begin position="20"/>
        <end position="561"/>
    </location>
</feature>
<dbReference type="InterPro" id="IPR012295">
    <property type="entry name" value="TBP_dom_sf"/>
</dbReference>
<dbReference type="GO" id="GO:0009306">
    <property type="term" value="P:protein secretion"/>
    <property type="evidence" value="ECO:0007669"/>
    <property type="project" value="TreeGrafter"/>
</dbReference>
<dbReference type="Gene3D" id="2.60.40.1480">
    <property type="entry name" value="Coatomer, gamma subunit, appendage domain"/>
    <property type="match status" value="1"/>
</dbReference>
<dbReference type="STRING" id="1071382.H2APG0"/>
<evidence type="ECO:0000259" key="13">
    <source>
        <dbReference type="Pfam" id="PF08752"/>
    </source>
</evidence>
<evidence type="ECO:0000259" key="12">
    <source>
        <dbReference type="Pfam" id="PF01602"/>
    </source>
</evidence>
<dbReference type="InterPro" id="IPR011989">
    <property type="entry name" value="ARM-like"/>
</dbReference>
<dbReference type="InterPro" id="IPR013041">
    <property type="entry name" value="Clathrin_app_Ig-like_sf"/>
</dbReference>
<evidence type="ECO:0000256" key="11">
    <source>
        <dbReference type="PIRNR" id="PIRNR037093"/>
    </source>
</evidence>
<dbReference type="FunFam" id="1.25.10.10:FF:000368">
    <property type="entry name" value="Coatomer subunit gamma"/>
    <property type="match status" value="1"/>
</dbReference>
<keyword evidence="6 11" id="KW-0931">ER-Golgi transport</keyword>
<dbReference type="Gene3D" id="3.30.310.10">
    <property type="entry name" value="TATA-Binding Protein"/>
    <property type="match status" value="1"/>
</dbReference>
<dbReference type="Pfam" id="PF16381">
    <property type="entry name" value="Coatomer_g_Cpla"/>
    <property type="match status" value="1"/>
</dbReference>
<evidence type="ECO:0000256" key="8">
    <source>
        <dbReference type="ARBA" id="ARBA00023034"/>
    </source>
</evidence>
<dbReference type="OrthoDB" id="1074925at2759"/>